<dbReference type="Proteomes" id="UP001594351">
    <property type="component" value="Unassembled WGS sequence"/>
</dbReference>
<name>A0ABV6Z4C4_UNCC1</name>
<dbReference type="EMBL" id="JBHPBY010000467">
    <property type="protein sequence ID" value="MFC1853298.1"/>
    <property type="molecule type" value="Genomic_DNA"/>
</dbReference>
<proteinExistence type="predicted"/>
<organism evidence="1 2">
    <name type="scientific">candidate division CSSED10-310 bacterium</name>
    <dbReference type="NCBI Taxonomy" id="2855610"/>
    <lineage>
        <taxon>Bacteria</taxon>
        <taxon>Bacteria division CSSED10-310</taxon>
    </lineage>
</organism>
<gene>
    <name evidence="1" type="ORF">ACFL27_24130</name>
</gene>
<evidence type="ECO:0000313" key="1">
    <source>
        <dbReference type="EMBL" id="MFC1853298.1"/>
    </source>
</evidence>
<protein>
    <recommendedName>
        <fullName evidence="3">Tetracyclin repressor-like C-terminal domain-containing protein</fullName>
    </recommendedName>
</protein>
<evidence type="ECO:0008006" key="3">
    <source>
        <dbReference type="Google" id="ProtNLM"/>
    </source>
</evidence>
<evidence type="ECO:0000313" key="2">
    <source>
        <dbReference type="Proteomes" id="UP001594351"/>
    </source>
</evidence>
<accession>A0ABV6Z4C4</accession>
<keyword evidence="2" id="KW-1185">Reference proteome</keyword>
<sequence>MPIQTQKLHAIPLPIAQVLRRAINAKSAVDRHHLAFFAGEALMKLAAAARVSVYLQYCFGPGGKLSQQLESLVLPSTGHWLGFLRDVSAHLVKQSDRGMIPLAESYLNLAKAHPEWNNVEQFLITCVEVCTLKKEGATEARRKGVLGFFTALVAYRNQVMGHGAQRQRSYYEQMGPLLLNAVVEVIQAEPLLGGARIRQSNFGT</sequence>
<comment type="caution">
    <text evidence="1">The sequence shown here is derived from an EMBL/GenBank/DDBJ whole genome shotgun (WGS) entry which is preliminary data.</text>
</comment>
<reference evidence="1 2" key="1">
    <citation type="submission" date="2024-09" db="EMBL/GenBank/DDBJ databases">
        <title>Laminarin stimulates single cell rates of sulfate reduction while oxygen inhibits transcriptomic activity in coastal marine sediment.</title>
        <authorList>
            <person name="Lindsay M."/>
            <person name="Orcutt B."/>
            <person name="Emerson D."/>
            <person name="Stepanauskas R."/>
            <person name="D'Angelo T."/>
        </authorList>
    </citation>
    <scope>NUCLEOTIDE SEQUENCE [LARGE SCALE GENOMIC DNA]</scope>
    <source>
        <strain evidence="1">SAG AM-311-K15</strain>
    </source>
</reference>